<name>E3LN29_CAERE</name>
<dbReference type="FunCoup" id="E3LN29">
    <property type="interactions" value="611"/>
</dbReference>
<dbReference type="Proteomes" id="UP000008281">
    <property type="component" value="Unassembled WGS sequence"/>
</dbReference>
<keyword evidence="1" id="KW-0732">Signal</keyword>
<feature type="chain" id="PRO_5003175061" description="NTF2-like domain-containing protein" evidence="1">
    <location>
        <begin position="22"/>
        <end position="520"/>
    </location>
</feature>
<evidence type="ECO:0000313" key="4">
    <source>
        <dbReference type="Proteomes" id="UP000008281"/>
    </source>
</evidence>
<evidence type="ECO:0000259" key="2">
    <source>
        <dbReference type="Pfam" id="PF26529"/>
    </source>
</evidence>
<sequence length="520" mass="60121">MKPHRTLALLLLLGAIAILDAGKIENVLKKVGRRYNQQDRRIFFPIVSDDYDYARGQTVNLVGNLLHGQSSKDNEKSEWSATVLSELIRADGFIGSICGEKDLNYVQFIDHLKRARKNFLKNDGEKISRKLVVDTNQGNDYLTFSISFENHHATLGYNVTDTYVIHMEVVVTLQTFGEWGQYWITKILQIGACTEHGGIIPSIKEQLSDLIPENNDTSQFMSIFKQHRNGEFSSDWLELLSKENDFSGSVCIEGEPVTLTRNDMINWWKKFSVMYHPPDENYTSLTMIAAEGRKYTFRITVKVQIGYKEDEPVETFDFKLVLNQNEGTFGKIDHFEVMCNLVPRVEKEVMAKHSRVYKDLIVRRLDKLMATTPELWYKFPDALTDLFGPKGFSIDSCELGTTWNETVEIAEREFWAKNKMSNGKIEGYGLNVHESVSSVAVKMSIIIHIKWTPLEPLIRHDSMWKFYLEWDKNLQFFHTTKIFLGCRSEEGKTAYFRFRTEFCRYKHCGAKVKVVPDLKD</sequence>
<dbReference type="GeneID" id="9817898"/>
<dbReference type="InParanoid" id="E3LN29"/>
<feature type="domain" description="NTF2-like" evidence="2">
    <location>
        <begin position="219"/>
        <end position="340"/>
    </location>
</feature>
<dbReference type="InterPro" id="IPR058879">
    <property type="entry name" value="NTF2-like_dom_nem"/>
</dbReference>
<accession>E3LN29</accession>
<dbReference type="HOGENOM" id="CLU_038306_0_0_1"/>
<dbReference type="AlphaFoldDB" id="E3LN29"/>
<feature type="signal peptide" evidence="1">
    <location>
        <begin position="1"/>
        <end position="21"/>
    </location>
</feature>
<dbReference type="OrthoDB" id="5903975at2759"/>
<dbReference type="RefSeq" id="XP_003114714.2">
    <property type="nucleotide sequence ID" value="XM_003114666.2"/>
</dbReference>
<dbReference type="STRING" id="31234.E3LN29"/>
<dbReference type="EMBL" id="DS268411">
    <property type="protein sequence ID" value="EFP02849.1"/>
    <property type="molecule type" value="Genomic_DNA"/>
</dbReference>
<keyword evidence="4" id="KW-1185">Reference proteome</keyword>
<gene>
    <name evidence="3" type="ORF">CRE_28564</name>
</gene>
<dbReference type="CTD" id="9817898"/>
<feature type="domain" description="NTF2-like" evidence="2">
    <location>
        <begin position="54"/>
        <end position="197"/>
    </location>
</feature>
<reference evidence="3" key="1">
    <citation type="submission" date="2007-07" db="EMBL/GenBank/DDBJ databases">
        <title>PCAP assembly of the Caenorhabditis remanei genome.</title>
        <authorList>
            <consortium name="The Caenorhabditis remanei Sequencing Consortium"/>
            <person name="Wilson R.K."/>
        </authorList>
    </citation>
    <scope>NUCLEOTIDE SEQUENCE [LARGE SCALE GENOMIC DNA]</scope>
    <source>
        <strain evidence="3">PB4641</strain>
    </source>
</reference>
<dbReference type="KEGG" id="crq:GCK72_001730"/>
<protein>
    <recommendedName>
        <fullName evidence="2">NTF2-like domain-containing protein</fullName>
    </recommendedName>
</protein>
<evidence type="ECO:0000256" key="1">
    <source>
        <dbReference type="SAM" id="SignalP"/>
    </source>
</evidence>
<evidence type="ECO:0000313" key="3">
    <source>
        <dbReference type="EMBL" id="EFP02849.1"/>
    </source>
</evidence>
<organism evidence="4">
    <name type="scientific">Caenorhabditis remanei</name>
    <name type="common">Caenorhabditis vulgaris</name>
    <dbReference type="NCBI Taxonomy" id="31234"/>
    <lineage>
        <taxon>Eukaryota</taxon>
        <taxon>Metazoa</taxon>
        <taxon>Ecdysozoa</taxon>
        <taxon>Nematoda</taxon>
        <taxon>Chromadorea</taxon>
        <taxon>Rhabditida</taxon>
        <taxon>Rhabditina</taxon>
        <taxon>Rhabditomorpha</taxon>
        <taxon>Rhabditoidea</taxon>
        <taxon>Rhabditidae</taxon>
        <taxon>Peloderinae</taxon>
        <taxon>Caenorhabditis</taxon>
    </lineage>
</organism>
<feature type="domain" description="NTF2-like" evidence="2">
    <location>
        <begin position="349"/>
        <end position="488"/>
    </location>
</feature>
<dbReference type="OMA" id="MWARIRI"/>
<dbReference type="Pfam" id="PF26529">
    <property type="entry name" value="NTF2_2"/>
    <property type="match status" value="3"/>
</dbReference>
<proteinExistence type="predicted"/>
<dbReference type="eggNOG" id="KOG4209">
    <property type="taxonomic scope" value="Eukaryota"/>
</dbReference>